<dbReference type="KEGG" id="tprf:A3L09_07800"/>
<accession>A0A2Z2MCB8</accession>
<dbReference type="InterPro" id="IPR003344">
    <property type="entry name" value="Big_1_dom"/>
</dbReference>
<evidence type="ECO:0000256" key="1">
    <source>
        <dbReference type="SAM" id="MobiDB-lite"/>
    </source>
</evidence>
<name>A0A2Z2MCB8_THEPR</name>
<dbReference type="AlphaFoldDB" id="A0A2Z2MCB8"/>
<gene>
    <name evidence="3" type="ORF">A3L09_07800</name>
</gene>
<dbReference type="InterPro" id="IPR013783">
    <property type="entry name" value="Ig-like_fold"/>
</dbReference>
<dbReference type="InterPro" id="IPR008969">
    <property type="entry name" value="CarboxyPept-like_regulatory"/>
</dbReference>
<feature type="domain" description="Big-1" evidence="2">
    <location>
        <begin position="392"/>
        <end position="457"/>
    </location>
</feature>
<proteinExistence type="predicted"/>
<dbReference type="Proteomes" id="UP000250179">
    <property type="component" value="Chromosome"/>
</dbReference>
<dbReference type="Pfam" id="PF02369">
    <property type="entry name" value="Big_1"/>
    <property type="match status" value="1"/>
</dbReference>
<evidence type="ECO:0000313" key="3">
    <source>
        <dbReference type="EMBL" id="ASJ03163.1"/>
    </source>
</evidence>
<sequence length="592" mass="64341">MRGVRLILAVLLVASVLPIPFGEAAQSPPFEMAPVKDVVSVLPGSLVSIPVRVANLRGESLTNLTLSVVWETHAGSYVVNRTLSIGPFESTVADLSLKVPFLPSGNYTAELVGTWGNFSVGRNITIMVEKLVQYSLSTDANGPYTYGSDISIHVSATSYSNDMIAGPITAMIMRDGEAVMKYQTEIGLQPEETWTHKLIIPEAKIGNYTLFVSANLSGVVRNLTRDFQVLPRHYTYSVEFKNGKILVGVYFANGTPAKGVEVQINGTTLFTDEDGKAVFVPERQGLYTVRLNLDGITKEETVKVEWHYKYELWYGDGRINVRVLYENGTPASGILVEINGQNATTDHNGVIHFPVNQPGVYEIVLHLGEGIEKTFIQVGKLFVIPEIRGDRLSIVVKDSNGNPVPNTTVSIATASGELTFVTDENGTLLIPLSKLGHGTVSISAKARGYIGDNRTLTLPEAHSTTSPTTTTAPEETTSTTSTAEASPVGESRKGPSAWEVLVLVLSIAIGGGSSYLAFMRPHVIEEELGRYYFVKLRAPRLVSLRGFRWERGMNAVEVRATKGKAMIEGSKVVWEVEELKPGEEAVLQVVLG</sequence>
<feature type="compositionally biased region" description="Low complexity" evidence="1">
    <location>
        <begin position="459"/>
        <end position="487"/>
    </location>
</feature>
<dbReference type="GeneID" id="33320311"/>
<dbReference type="RefSeq" id="WP_088858418.1">
    <property type="nucleotide sequence ID" value="NZ_CP014862.1"/>
</dbReference>
<feature type="region of interest" description="Disordered" evidence="1">
    <location>
        <begin position="456"/>
        <end position="492"/>
    </location>
</feature>
<dbReference type="Gene3D" id="2.60.40.10">
    <property type="entry name" value="Immunoglobulins"/>
    <property type="match status" value="1"/>
</dbReference>
<dbReference type="OrthoDB" id="86225at2157"/>
<dbReference type="SUPFAM" id="SSF49464">
    <property type="entry name" value="Carboxypeptidase regulatory domain-like"/>
    <property type="match status" value="1"/>
</dbReference>
<evidence type="ECO:0000259" key="2">
    <source>
        <dbReference type="Pfam" id="PF02369"/>
    </source>
</evidence>
<reference evidence="3 4" key="1">
    <citation type="submission" date="2016-03" db="EMBL/GenBank/DDBJ databases">
        <title>Complete genome sequence of Thermococcus profundus strain DT5432.</title>
        <authorList>
            <person name="Oger P.M."/>
        </authorList>
    </citation>
    <scope>NUCLEOTIDE SEQUENCE [LARGE SCALE GENOMIC DNA]</scope>
    <source>
        <strain evidence="3 4">DT 5432</strain>
    </source>
</reference>
<keyword evidence="4" id="KW-1185">Reference proteome</keyword>
<evidence type="ECO:0000313" key="4">
    <source>
        <dbReference type="Proteomes" id="UP000250179"/>
    </source>
</evidence>
<organism evidence="3 4">
    <name type="scientific">Thermococcus profundus</name>
    <dbReference type="NCBI Taxonomy" id="49899"/>
    <lineage>
        <taxon>Archaea</taxon>
        <taxon>Methanobacteriati</taxon>
        <taxon>Methanobacteriota</taxon>
        <taxon>Thermococci</taxon>
        <taxon>Thermococcales</taxon>
        <taxon>Thermococcaceae</taxon>
        <taxon>Thermococcus</taxon>
    </lineage>
</organism>
<protein>
    <recommendedName>
        <fullName evidence="2">Big-1 domain-containing protein</fullName>
    </recommendedName>
</protein>
<dbReference type="EMBL" id="CP014862">
    <property type="protein sequence ID" value="ASJ03163.1"/>
    <property type="molecule type" value="Genomic_DNA"/>
</dbReference>